<dbReference type="InterPro" id="IPR052392">
    <property type="entry name" value="Kelch-BTB_domain-containing"/>
</dbReference>
<evidence type="ECO:0000313" key="2">
    <source>
        <dbReference type="EMBL" id="MCU7551871.1"/>
    </source>
</evidence>
<dbReference type="Gene3D" id="2.60.40.10">
    <property type="entry name" value="Immunoglobulins"/>
    <property type="match status" value="1"/>
</dbReference>
<dbReference type="Gene3D" id="2.120.10.80">
    <property type="entry name" value="Kelch-type beta propeller"/>
    <property type="match status" value="2"/>
</dbReference>
<name>A0A9X3B9X1_9BACT</name>
<gene>
    <name evidence="2" type="ORF">OCK74_22315</name>
</gene>
<proteinExistence type="predicted"/>
<accession>A0A9X3B9X1</accession>
<sequence>MKPVLHYKSYFLFVAIIGLSLTATFPRISSTQTTSASTGFWNTITPVSGAFTGREENSYVAAGDKFYLIGGRGIVPVQEYNPINKTWVNKLKPPIEINHFQAVTLNGLIYVVAAMNGAFPHEIPLTKVLVYNPVSDKWFNGSTIPSGRRRGAAGTVVYKNKIYLVGGITDGHWSGWVNWFDEYDPATNTWKILPNAPHARDHFQAVVINDKLYIAGGRRSSASTNQTFQLTVPSVDVFDFVARTWSTLPSGSNLPVPRAGAANAVLGNEVIVIGGESGLQLEAHKETHALNVTTNTWRRLADLQVGRHGTGVAVSNQDIYIAAGASKRGGTPLDLTQEDFFMVAHSTPNGTALTQSSLSASSVVNFGSVVLNTESSQSLTIANSGTNQDILITSINITGASSFKYAAPYSFPFTISPGRNVKLTVKFKPPTTGTQTASLVITHSGQSGSKTVSLTGTGTTAKVSSFSLINATTNQVIRTMVNNDVISLASDGTSLNIKANTSPATVGSVVFNLTGAQNKNTTESIAPYALFADNNGDYYSWTPPTGSYTLKATPYSARGGTGTAGSPLTIAFSVTNQATSSIQGLETNAQEPLMQQTPFIAAKAFPNPANSGSFTVLLPQKWEGEVLYTLVSAAGNKAANGKISLIKTTEVINFDFSREMIAPGFYYLYLQSKEYKTSIKLMKEE</sequence>
<dbReference type="SMART" id="SM00612">
    <property type="entry name" value="Kelch"/>
    <property type="match status" value="4"/>
</dbReference>
<comment type="caution">
    <text evidence="2">The sequence shown here is derived from an EMBL/GenBank/DDBJ whole genome shotgun (WGS) entry which is preliminary data.</text>
</comment>
<reference evidence="2" key="2">
    <citation type="submission" date="2023-04" db="EMBL/GenBank/DDBJ databases">
        <title>Paracnuella aquatica gen. nov., sp. nov., a member of the family Chitinophagaceae isolated from a hot spring.</title>
        <authorList>
            <person name="Wang C."/>
        </authorList>
    </citation>
    <scope>NUCLEOTIDE SEQUENCE</scope>
    <source>
        <strain evidence="2">LB-8</strain>
    </source>
</reference>
<reference evidence="2" key="1">
    <citation type="submission" date="2022-09" db="EMBL/GenBank/DDBJ databases">
        <authorList>
            <person name="Yuan C."/>
            <person name="Ke Z."/>
        </authorList>
    </citation>
    <scope>NUCLEOTIDE SEQUENCE</scope>
    <source>
        <strain evidence="2">LB-8</strain>
    </source>
</reference>
<dbReference type="Pfam" id="PF24681">
    <property type="entry name" value="Kelch_KLHDC2_KLHL20_DRC7"/>
    <property type="match status" value="1"/>
</dbReference>
<dbReference type="PANTHER" id="PTHR46375">
    <property type="entry name" value="KELCH REPEAT AND BTB DOMAIN-CONTAINING PROTEIN 13-RELATED"/>
    <property type="match status" value="1"/>
</dbReference>
<organism evidence="2 3">
    <name type="scientific">Paraflavisolibacter caeni</name>
    <dbReference type="NCBI Taxonomy" id="2982496"/>
    <lineage>
        <taxon>Bacteria</taxon>
        <taxon>Pseudomonadati</taxon>
        <taxon>Bacteroidota</taxon>
        <taxon>Chitinophagia</taxon>
        <taxon>Chitinophagales</taxon>
        <taxon>Chitinophagaceae</taxon>
        <taxon>Paraflavisolibacter</taxon>
    </lineage>
</organism>
<dbReference type="RefSeq" id="WP_279299309.1">
    <property type="nucleotide sequence ID" value="NZ_JAOTIF010000024.1"/>
</dbReference>
<keyword evidence="3" id="KW-1185">Reference proteome</keyword>
<protein>
    <submittedName>
        <fullName evidence="2">Choice-of-anchor D domain-containing protein</fullName>
    </submittedName>
</protein>
<dbReference type="InterPro" id="IPR054090">
    <property type="entry name" value="Cep192_Spd-2-like_dom"/>
</dbReference>
<dbReference type="AlphaFoldDB" id="A0A9X3B9X1"/>
<dbReference type="SUPFAM" id="SSF117281">
    <property type="entry name" value="Kelch motif"/>
    <property type="match status" value="1"/>
</dbReference>
<dbReference type="InterPro" id="IPR006652">
    <property type="entry name" value="Kelch_1"/>
</dbReference>
<dbReference type="InterPro" id="IPR013783">
    <property type="entry name" value="Ig-like_fold"/>
</dbReference>
<dbReference type="NCBIfam" id="NF012200">
    <property type="entry name" value="choice_anch_D"/>
    <property type="match status" value="1"/>
</dbReference>
<dbReference type="Proteomes" id="UP001155483">
    <property type="component" value="Unassembled WGS sequence"/>
</dbReference>
<dbReference type="Pfam" id="PF22073">
    <property type="entry name" value="Cep192_D4"/>
    <property type="match status" value="1"/>
</dbReference>
<evidence type="ECO:0000259" key="1">
    <source>
        <dbReference type="Pfam" id="PF22073"/>
    </source>
</evidence>
<evidence type="ECO:0000313" key="3">
    <source>
        <dbReference type="Proteomes" id="UP001155483"/>
    </source>
</evidence>
<dbReference type="InterPro" id="IPR015915">
    <property type="entry name" value="Kelch-typ_b-propeller"/>
</dbReference>
<feature type="domain" description="Cep192/Spd-2-like" evidence="1">
    <location>
        <begin position="360"/>
        <end position="458"/>
    </location>
</feature>
<dbReference type="PANTHER" id="PTHR46375:SF3">
    <property type="entry name" value="KELCH REPEAT AND BTB DOMAIN-CONTAINING PROTEIN 13"/>
    <property type="match status" value="1"/>
</dbReference>
<dbReference type="EMBL" id="JAOTIF010000024">
    <property type="protein sequence ID" value="MCU7551871.1"/>
    <property type="molecule type" value="Genomic_DNA"/>
</dbReference>